<evidence type="ECO:0000256" key="3">
    <source>
        <dbReference type="ARBA" id="ARBA00022556"/>
    </source>
</evidence>
<comment type="caution">
    <text evidence="11">The sequence shown here is derived from an EMBL/GenBank/DDBJ whole genome shotgun (WGS) entry which is preliminary data.</text>
</comment>
<dbReference type="SUPFAM" id="SSF51161">
    <property type="entry name" value="Trimeric LpxA-like enzymes"/>
    <property type="match status" value="1"/>
</dbReference>
<dbReference type="NCBIfam" id="NF003657">
    <property type="entry name" value="PRK05289.1"/>
    <property type="match status" value="1"/>
</dbReference>
<dbReference type="InterPro" id="IPR056729">
    <property type="entry name" value="GMPPB_C"/>
</dbReference>
<protein>
    <recommendedName>
        <fullName evidence="8">Acyl-[acyl-carrier-protein]--UDP-N-acetylglucosamine O-acyltransferase</fullName>
        <shortName evidence="8">UDP-N-acetylglucosamine acyltransferase</shortName>
        <ecNumber evidence="8">2.3.1.129</ecNumber>
    </recommendedName>
</protein>
<feature type="domain" description="UDP N-acetylglucosamine O-acyltransferase C-terminal" evidence="9">
    <location>
        <begin position="174"/>
        <end position="255"/>
    </location>
</feature>
<evidence type="ECO:0000259" key="10">
    <source>
        <dbReference type="Pfam" id="PF25087"/>
    </source>
</evidence>
<dbReference type="GO" id="GO:0016020">
    <property type="term" value="C:membrane"/>
    <property type="evidence" value="ECO:0007669"/>
    <property type="project" value="GOC"/>
</dbReference>
<dbReference type="InterPro" id="IPR010137">
    <property type="entry name" value="Lipid_A_LpxA"/>
</dbReference>
<dbReference type="InterPro" id="IPR029098">
    <property type="entry name" value="Acetyltransf_C"/>
</dbReference>
<organism evidence="11 12">
    <name type="scientific">Marinicella litoralis</name>
    <dbReference type="NCBI Taxonomy" id="644220"/>
    <lineage>
        <taxon>Bacteria</taxon>
        <taxon>Pseudomonadati</taxon>
        <taxon>Pseudomonadota</taxon>
        <taxon>Gammaproteobacteria</taxon>
        <taxon>Lysobacterales</taxon>
        <taxon>Marinicellaceae</taxon>
        <taxon>Marinicella</taxon>
    </lineage>
</organism>
<dbReference type="Gene3D" id="1.20.1180.10">
    <property type="entry name" value="Udp N-acetylglucosamine O-acyltransferase, C-terminal domain"/>
    <property type="match status" value="1"/>
</dbReference>
<reference evidence="11 12" key="1">
    <citation type="submission" date="2019-03" db="EMBL/GenBank/DDBJ databases">
        <title>Genomic Encyclopedia of Type Strains, Phase IV (KMG-IV): sequencing the most valuable type-strain genomes for metagenomic binning, comparative biology and taxonomic classification.</title>
        <authorList>
            <person name="Goeker M."/>
        </authorList>
    </citation>
    <scope>NUCLEOTIDE SEQUENCE [LARGE SCALE GENOMIC DNA]</scope>
    <source>
        <strain evidence="11 12">DSM 25488</strain>
    </source>
</reference>
<dbReference type="Pfam" id="PF13720">
    <property type="entry name" value="Acetyltransf_11"/>
    <property type="match status" value="1"/>
</dbReference>
<name>A0A4R6XMX6_9GAMM</name>
<dbReference type="OrthoDB" id="9807278at2"/>
<sequence>MIHPTAIIDPNAVIGKNVKIGPYCIIENHTEIGDDCVLKSHVVVANHTKIGTGNTIYPFASIGEDPQDKKFADEPTQLIVGDNNTIREYVTINRGTVDDEGITRVGSDNWIMAYVHIAHDCVLGDHTILANCSSLAGHVHVDDYAILGGFTKLHQFCRVGAHAFSAMDSGFQKDLPPFVMAQGNPAKPRAINFEGLKRRGFSKERIAAIKAAYRTLYKSDLKLEQAMNELEQMATESEDVKMMVDFIQKSSRSIIR</sequence>
<comment type="pathway">
    <text evidence="8">Glycolipid biosynthesis; lipid IV(A) biosynthesis; lipid IV(A) from (3R)-3-hydroxytetradecanoyl-[acyl-carrier-protein] and UDP-N-acetyl-alpha-D-glucosamine: step 1/6.</text>
</comment>
<evidence type="ECO:0000256" key="5">
    <source>
        <dbReference type="ARBA" id="ARBA00022737"/>
    </source>
</evidence>
<gene>
    <name evidence="8" type="primary">lpxA</name>
    <name evidence="11" type="ORF">C8D91_2026</name>
</gene>
<dbReference type="GO" id="GO:0009245">
    <property type="term" value="P:lipid A biosynthetic process"/>
    <property type="evidence" value="ECO:0007669"/>
    <property type="project" value="UniProtKB-UniRule"/>
</dbReference>
<dbReference type="Proteomes" id="UP000295724">
    <property type="component" value="Unassembled WGS sequence"/>
</dbReference>
<dbReference type="PANTHER" id="PTHR43480">
    <property type="entry name" value="ACYL-[ACYL-CARRIER-PROTEIN]--UDP-N-ACETYLGLUCOSAMINE O-ACYLTRANSFERASE"/>
    <property type="match status" value="1"/>
</dbReference>
<dbReference type="PANTHER" id="PTHR43480:SF1">
    <property type="entry name" value="ACYL-[ACYL-CARRIER-PROTEIN]--UDP-N-ACETYLGLUCOSAMINE O-ACYLTRANSFERASE, MITOCHONDRIAL-RELATED"/>
    <property type="match status" value="1"/>
</dbReference>
<dbReference type="GO" id="GO:0005737">
    <property type="term" value="C:cytoplasm"/>
    <property type="evidence" value="ECO:0007669"/>
    <property type="project" value="UniProtKB-SubCell"/>
</dbReference>
<evidence type="ECO:0000259" key="9">
    <source>
        <dbReference type="Pfam" id="PF13720"/>
    </source>
</evidence>
<evidence type="ECO:0000256" key="4">
    <source>
        <dbReference type="ARBA" id="ARBA00022679"/>
    </source>
</evidence>
<accession>A0A4R6XMX6</accession>
<dbReference type="CDD" id="cd03351">
    <property type="entry name" value="LbH_UDP-GlcNAc_AT"/>
    <property type="match status" value="1"/>
</dbReference>
<dbReference type="GO" id="GO:0008780">
    <property type="term" value="F:acyl-[acyl-carrier-protein]-UDP-N-acetylglucosamine O-acyltransferase activity"/>
    <property type="evidence" value="ECO:0007669"/>
    <property type="project" value="UniProtKB-UniRule"/>
</dbReference>
<dbReference type="EC" id="2.3.1.129" evidence="8"/>
<comment type="subunit">
    <text evidence="8">Homotrimer.</text>
</comment>
<evidence type="ECO:0000256" key="7">
    <source>
        <dbReference type="ARBA" id="ARBA00023315"/>
    </source>
</evidence>
<comment type="subcellular location">
    <subcellularLocation>
        <location evidence="8">Cytoplasm</location>
    </subcellularLocation>
</comment>
<dbReference type="HAMAP" id="MF_00387">
    <property type="entry name" value="LpxA"/>
    <property type="match status" value="1"/>
</dbReference>
<keyword evidence="1 8" id="KW-0963">Cytoplasm</keyword>
<dbReference type="UniPathway" id="UPA00359">
    <property type="reaction ID" value="UER00477"/>
</dbReference>
<keyword evidence="4 8" id="KW-0808">Transferase</keyword>
<dbReference type="AlphaFoldDB" id="A0A4R6XMX6"/>
<evidence type="ECO:0000256" key="6">
    <source>
        <dbReference type="ARBA" id="ARBA00023098"/>
    </source>
</evidence>
<keyword evidence="6 8" id="KW-0443">Lipid metabolism</keyword>
<comment type="function">
    <text evidence="8">Involved in the biosynthesis of lipid A, a phosphorylated glycolipid that anchors the lipopolysaccharide to the outer membrane of the cell.</text>
</comment>
<dbReference type="NCBIfam" id="TIGR01852">
    <property type="entry name" value="lipid_A_lpxA"/>
    <property type="match status" value="1"/>
</dbReference>
<evidence type="ECO:0000256" key="8">
    <source>
        <dbReference type="HAMAP-Rule" id="MF_00387"/>
    </source>
</evidence>
<dbReference type="Gene3D" id="2.160.10.10">
    <property type="entry name" value="Hexapeptide repeat proteins"/>
    <property type="match status" value="1"/>
</dbReference>
<comment type="catalytic activity">
    <reaction evidence="8">
        <text>a (3R)-hydroxyacyl-[ACP] + UDP-N-acetyl-alpha-D-glucosamine = a UDP-3-O-[(3R)-3-hydroxyacyl]-N-acetyl-alpha-D-glucosamine + holo-[ACP]</text>
        <dbReference type="Rhea" id="RHEA:67812"/>
        <dbReference type="Rhea" id="RHEA-COMP:9685"/>
        <dbReference type="Rhea" id="RHEA-COMP:9945"/>
        <dbReference type="ChEBI" id="CHEBI:57705"/>
        <dbReference type="ChEBI" id="CHEBI:64479"/>
        <dbReference type="ChEBI" id="CHEBI:78827"/>
        <dbReference type="ChEBI" id="CHEBI:173225"/>
        <dbReference type="EC" id="2.3.1.129"/>
    </reaction>
</comment>
<comment type="similarity">
    <text evidence="8">Belongs to the transferase hexapeptide repeat family. LpxA subfamily.</text>
</comment>
<keyword evidence="2 8" id="KW-0444">Lipid biosynthesis</keyword>
<evidence type="ECO:0000313" key="11">
    <source>
        <dbReference type="EMBL" id="TDR19470.1"/>
    </source>
</evidence>
<evidence type="ECO:0000256" key="2">
    <source>
        <dbReference type="ARBA" id="ARBA00022516"/>
    </source>
</evidence>
<dbReference type="RefSeq" id="WP_099019891.1">
    <property type="nucleotide sequence ID" value="NZ_NIHB01000004.1"/>
</dbReference>
<keyword evidence="5 8" id="KW-0677">Repeat</keyword>
<dbReference type="Pfam" id="PF25087">
    <property type="entry name" value="GMPPB_C"/>
    <property type="match status" value="1"/>
</dbReference>
<dbReference type="InterPro" id="IPR001451">
    <property type="entry name" value="Hexapep"/>
</dbReference>
<dbReference type="EMBL" id="SNZB01000004">
    <property type="protein sequence ID" value="TDR19470.1"/>
    <property type="molecule type" value="Genomic_DNA"/>
</dbReference>
<dbReference type="InterPro" id="IPR011004">
    <property type="entry name" value="Trimer_LpxA-like_sf"/>
</dbReference>
<dbReference type="Pfam" id="PF00132">
    <property type="entry name" value="Hexapep"/>
    <property type="match status" value="1"/>
</dbReference>
<evidence type="ECO:0000313" key="12">
    <source>
        <dbReference type="Proteomes" id="UP000295724"/>
    </source>
</evidence>
<keyword evidence="12" id="KW-1185">Reference proteome</keyword>
<keyword evidence="7 8" id="KW-0012">Acyltransferase</keyword>
<dbReference type="InterPro" id="IPR037157">
    <property type="entry name" value="Acetyltransf_C_sf"/>
</dbReference>
<proteinExistence type="inferred from homology"/>
<dbReference type="PIRSF" id="PIRSF000456">
    <property type="entry name" value="UDP-GlcNAc_acltr"/>
    <property type="match status" value="1"/>
</dbReference>
<keyword evidence="3 8" id="KW-0441">Lipid A biosynthesis</keyword>
<feature type="domain" description="Mannose-1-phosphate guanyltransferase C-terminal" evidence="10">
    <location>
        <begin position="2"/>
        <end position="97"/>
    </location>
</feature>
<evidence type="ECO:0000256" key="1">
    <source>
        <dbReference type="ARBA" id="ARBA00022490"/>
    </source>
</evidence>